<evidence type="ECO:0000256" key="14">
    <source>
        <dbReference type="ARBA" id="ARBA00044143"/>
    </source>
</evidence>
<evidence type="ECO:0000256" key="1">
    <source>
        <dbReference type="ARBA" id="ARBA00004202"/>
    </source>
</evidence>
<dbReference type="SUPFAM" id="SSF52540">
    <property type="entry name" value="P-loop containing nucleoside triphosphate hydrolases"/>
    <property type="match status" value="1"/>
</dbReference>
<keyword evidence="8" id="KW-1278">Translocase</keyword>
<proteinExistence type="inferred from homology"/>
<feature type="domain" description="ABC transporter" evidence="16">
    <location>
        <begin position="7"/>
        <end position="232"/>
    </location>
</feature>
<dbReference type="GO" id="GO:0005886">
    <property type="term" value="C:plasma membrane"/>
    <property type="evidence" value="ECO:0007669"/>
    <property type="project" value="UniProtKB-SubCell"/>
</dbReference>
<evidence type="ECO:0000256" key="2">
    <source>
        <dbReference type="ARBA" id="ARBA00005417"/>
    </source>
</evidence>
<keyword evidence="3" id="KW-0813">Transport</keyword>
<dbReference type="Gene3D" id="3.40.50.300">
    <property type="entry name" value="P-loop containing nucleotide triphosphate hydrolases"/>
    <property type="match status" value="1"/>
</dbReference>
<dbReference type="AlphaFoldDB" id="A0A1H9PJH8"/>
<keyword evidence="10" id="KW-0921">Nickel transport</keyword>
<evidence type="ECO:0000256" key="3">
    <source>
        <dbReference type="ARBA" id="ARBA00022448"/>
    </source>
</evidence>
<dbReference type="SMART" id="SM00382">
    <property type="entry name" value="AAA"/>
    <property type="match status" value="1"/>
</dbReference>
<keyword evidence="7 17" id="KW-0067">ATP-binding</keyword>
<evidence type="ECO:0000256" key="8">
    <source>
        <dbReference type="ARBA" id="ARBA00022967"/>
    </source>
</evidence>
<evidence type="ECO:0000256" key="15">
    <source>
        <dbReference type="ARBA" id="ARBA00048610"/>
    </source>
</evidence>
<keyword evidence="5" id="KW-0533">Nickel</keyword>
<evidence type="ECO:0000256" key="7">
    <source>
        <dbReference type="ARBA" id="ARBA00022840"/>
    </source>
</evidence>
<dbReference type="Proteomes" id="UP000199687">
    <property type="component" value="Unassembled WGS sequence"/>
</dbReference>
<dbReference type="Pfam" id="PF00005">
    <property type="entry name" value="ABC_tran"/>
    <property type="match status" value="1"/>
</dbReference>
<keyword evidence="11" id="KW-0472">Membrane</keyword>
<keyword evidence="18" id="KW-1185">Reference proteome</keyword>
<evidence type="ECO:0000256" key="11">
    <source>
        <dbReference type="ARBA" id="ARBA00023136"/>
    </source>
</evidence>
<evidence type="ECO:0000313" key="17">
    <source>
        <dbReference type="EMBL" id="SER48005.1"/>
    </source>
</evidence>
<comment type="catalytic activity">
    <reaction evidence="15">
        <text>Ni(2+)(out) + ATP + H2O = Ni(2+)(in) + ADP + phosphate + H(+)</text>
        <dbReference type="Rhea" id="RHEA:15557"/>
        <dbReference type="ChEBI" id="CHEBI:15377"/>
        <dbReference type="ChEBI" id="CHEBI:15378"/>
        <dbReference type="ChEBI" id="CHEBI:30616"/>
        <dbReference type="ChEBI" id="CHEBI:43474"/>
        <dbReference type="ChEBI" id="CHEBI:49786"/>
        <dbReference type="ChEBI" id="CHEBI:456216"/>
        <dbReference type="EC" id="7.2.2.11"/>
    </reaction>
    <physiologicalReaction direction="left-to-right" evidence="15">
        <dbReference type="Rhea" id="RHEA:15558"/>
    </physiologicalReaction>
</comment>
<protein>
    <recommendedName>
        <fullName evidence="14">Nickel import system ATP-binding protein NikD</fullName>
        <ecNumber evidence="13">7.2.2.11</ecNumber>
    </recommendedName>
</protein>
<keyword evidence="6" id="KW-0547">Nucleotide-binding</keyword>
<evidence type="ECO:0000313" key="18">
    <source>
        <dbReference type="Proteomes" id="UP000199687"/>
    </source>
</evidence>
<dbReference type="PANTHER" id="PTHR43297:SF13">
    <property type="entry name" value="NICKEL ABC TRANSPORTER, ATP-BINDING PROTEIN"/>
    <property type="match status" value="1"/>
</dbReference>
<dbReference type="EC" id="7.2.2.11" evidence="13"/>
<evidence type="ECO:0000256" key="5">
    <source>
        <dbReference type="ARBA" id="ARBA00022596"/>
    </source>
</evidence>
<dbReference type="GO" id="GO:0016887">
    <property type="term" value="F:ATP hydrolysis activity"/>
    <property type="evidence" value="ECO:0007669"/>
    <property type="project" value="InterPro"/>
</dbReference>
<evidence type="ECO:0000256" key="13">
    <source>
        <dbReference type="ARBA" id="ARBA00039098"/>
    </source>
</evidence>
<dbReference type="InterPro" id="IPR017871">
    <property type="entry name" value="ABC_transporter-like_CS"/>
</dbReference>
<organism evidence="17 18">
    <name type="scientific">Gracilibacillus ureilyticus</name>
    <dbReference type="NCBI Taxonomy" id="531814"/>
    <lineage>
        <taxon>Bacteria</taxon>
        <taxon>Bacillati</taxon>
        <taxon>Bacillota</taxon>
        <taxon>Bacilli</taxon>
        <taxon>Bacillales</taxon>
        <taxon>Bacillaceae</taxon>
        <taxon>Gracilibacillus</taxon>
    </lineage>
</organism>
<comment type="subcellular location">
    <subcellularLocation>
        <location evidence="1">Cell membrane</location>
        <topology evidence="1">Peripheral membrane protein</topology>
    </subcellularLocation>
</comment>
<dbReference type="GO" id="GO:0005524">
    <property type="term" value="F:ATP binding"/>
    <property type="evidence" value="ECO:0007669"/>
    <property type="project" value="UniProtKB-KW"/>
</dbReference>
<evidence type="ECO:0000259" key="16">
    <source>
        <dbReference type="PROSITE" id="PS50893"/>
    </source>
</evidence>
<dbReference type="InterPro" id="IPR050388">
    <property type="entry name" value="ABC_Ni/Peptide_Import"/>
</dbReference>
<dbReference type="InterPro" id="IPR003439">
    <property type="entry name" value="ABC_transporter-like_ATP-bd"/>
</dbReference>
<comment type="subunit">
    <text evidence="12">The complex is composed of two ATP-binding proteins (NikD and NikE), two transmembrane proteins (NikB and NikC) and a solute-binding protein (NikA).</text>
</comment>
<dbReference type="STRING" id="531814.SAMN04487944_10518"/>
<gene>
    <name evidence="17" type="ORF">SAMN04487944_10518</name>
</gene>
<dbReference type="PROSITE" id="PS50893">
    <property type="entry name" value="ABC_TRANSPORTER_2"/>
    <property type="match status" value="1"/>
</dbReference>
<sequence>MKTLLEINGLRIFHKNSQKVILRNITLNVNKGEIIALVGASGSGKSLLAEALFHVLPENIGYSGRMKVENKEISPKLNGKEIVLIPQSVEALDPLMKIGKQLQIFSQETNRINKVLEQLQLPSSIFNRYPFQLSGGQARRVLVASALISSASLIVADEPTPGLDEQARSEMLHLLKSVRSAERGMLMITHDFHAAMEAADKIAVLHDGEIIELAVKTAFDKEGSRLRHPYTKALWDALPENKFSLPGDPVC</sequence>
<dbReference type="InterPro" id="IPR003593">
    <property type="entry name" value="AAA+_ATPase"/>
</dbReference>
<evidence type="ECO:0000256" key="4">
    <source>
        <dbReference type="ARBA" id="ARBA00022475"/>
    </source>
</evidence>
<dbReference type="GO" id="GO:0015413">
    <property type="term" value="F:ABC-type nickel transporter activity"/>
    <property type="evidence" value="ECO:0007669"/>
    <property type="project" value="UniProtKB-EC"/>
</dbReference>
<accession>A0A1H9PJH8</accession>
<dbReference type="PROSITE" id="PS00211">
    <property type="entry name" value="ABC_TRANSPORTER_1"/>
    <property type="match status" value="1"/>
</dbReference>
<evidence type="ECO:0000256" key="10">
    <source>
        <dbReference type="ARBA" id="ARBA00023112"/>
    </source>
</evidence>
<evidence type="ECO:0000256" key="12">
    <source>
        <dbReference type="ARBA" id="ARBA00038669"/>
    </source>
</evidence>
<reference evidence="17 18" key="1">
    <citation type="submission" date="2016-10" db="EMBL/GenBank/DDBJ databases">
        <authorList>
            <person name="de Groot N.N."/>
        </authorList>
    </citation>
    <scope>NUCLEOTIDE SEQUENCE [LARGE SCALE GENOMIC DNA]</scope>
    <source>
        <strain evidence="17 18">CGMCC 1.7727</strain>
    </source>
</reference>
<evidence type="ECO:0000256" key="6">
    <source>
        <dbReference type="ARBA" id="ARBA00022741"/>
    </source>
</evidence>
<keyword evidence="9" id="KW-0406">Ion transport</keyword>
<dbReference type="InterPro" id="IPR027417">
    <property type="entry name" value="P-loop_NTPase"/>
</dbReference>
<dbReference type="OrthoDB" id="9802264at2"/>
<dbReference type="RefSeq" id="WP_089740098.1">
    <property type="nucleotide sequence ID" value="NZ_FOGL01000005.1"/>
</dbReference>
<name>A0A1H9PJH8_9BACI</name>
<dbReference type="PANTHER" id="PTHR43297">
    <property type="entry name" value="OLIGOPEPTIDE TRANSPORT ATP-BINDING PROTEIN APPD"/>
    <property type="match status" value="1"/>
</dbReference>
<dbReference type="EMBL" id="FOGL01000005">
    <property type="protein sequence ID" value="SER48005.1"/>
    <property type="molecule type" value="Genomic_DNA"/>
</dbReference>
<evidence type="ECO:0000256" key="9">
    <source>
        <dbReference type="ARBA" id="ARBA00023065"/>
    </source>
</evidence>
<keyword evidence="4" id="KW-1003">Cell membrane</keyword>
<comment type="similarity">
    <text evidence="2">Belongs to the ABC transporter superfamily.</text>
</comment>